<name>A0A0G1BN93_9BACT</name>
<organism evidence="2 3">
    <name type="scientific">Candidatus Azambacteria bacterium GW2011_GWA2_42_9</name>
    <dbReference type="NCBI Taxonomy" id="1618613"/>
    <lineage>
        <taxon>Bacteria</taxon>
        <taxon>Candidatus Azamiibacteriota</taxon>
    </lineage>
</organism>
<gene>
    <name evidence="2" type="ORF">UV48_C0031G0003</name>
</gene>
<keyword evidence="1" id="KW-0812">Transmembrane</keyword>
<comment type="caution">
    <text evidence="2">The sequence shown here is derived from an EMBL/GenBank/DDBJ whole genome shotgun (WGS) entry which is preliminary data.</text>
</comment>
<evidence type="ECO:0000256" key="1">
    <source>
        <dbReference type="SAM" id="Phobius"/>
    </source>
</evidence>
<sequence>MNGEEIAKVLTWSDIAIMVLLLSLAITLFIYAWRYLVRRDKQTGLFNRQSTCGLHQWNDNNKDKQMRCQKCGKIPGKDLSPGFQLGGFDGP</sequence>
<protein>
    <submittedName>
        <fullName evidence="2">Uncharacterized protein</fullName>
    </submittedName>
</protein>
<proteinExistence type="predicted"/>
<accession>A0A0G1BN93</accession>
<feature type="transmembrane region" description="Helical" evidence="1">
    <location>
        <begin position="15"/>
        <end position="33"/>
    </location>
</feature>
<evidence type="ECO:0000313" key="2">
    <source>
        <dbReference type="EMBL" id="KKS74679.1"/>
    </source>
</evidence>
<dbReference type="AlphaFoldDB" id="A0A0G1BN93"/>
<dbReference type="EMBL" id="LCEQ01000031">
    <property type="protein sequence ID" value="KKS74679.1"/>
    <property type="molecule type" value="Genomic_DNA"/>
</dbReference>
<reference evidence="2 3" key="1">
    <citation type="journal article" date="2015" name="Nature">
        <title>rRNA introns, odd ribosomes, and small enigmatic genomes across a large radiation of phyla.</title>
        <authorList>
            <person name="Brown C.T."/>
            <person name="Hug L.A."/>
            <person name="Thomas B.C."/>
            <person name="Sharon I."/>
            <person name="Castelle C.J."/>
            <person name="Singh A."/>
            <person name="Wilkins M.J."/>
            <person name="Williams K.H."/>
            <person name="Banfield J.F."/>
        </authorList>
    </citation>
    <scope>NUCLEOTIDE SEQUENCE [LARGE SCALE GENOMIC DNA]</scope>
</reference>
<dbReference type="Proteomes" id="UP000034563">
    <property type="component" value="Unassembled WGS sequence"/>
</dbReference>
<keyword evidence="1" id="KW-1133">Transmembrane helix</keyword>
<evidence type="ECO:0000313" key="3">
    <source>
        <dbReference type="Proteomes" id="UP000034563"/>
    </source>
</evidence>
<keyword evidence="1" id="KW-0472">Membrane</keyword>